<gene>
    <name evidence="1" type="ORF">LEP1GSC050_2247</name>
</gene>
<sequence length="47" mass="5638">MVRNQKRARILLGSLCFSKKRFFSFAENRKIGWISPIWRSKKIQVVL</sequence>
<evidence type="ECO:0000313" key="1">
    <source>
        <dbReference type="EMBL" id="EQA44228.1"/>
    </source>
</evidence>
<dbReference type="AlphaFoldDB" id="T0GFQ5"/>
<name>T0GFQ5_9LEPT</name>
<dbReference type="Proteomes" id="UP000015454">
    <property type="component" value="Unassembled WGS sequence"/>
</dbReference>
<comment type="caution">
    <text evidence="1">The sequence shown here is derived from an EMBL/GenBank/DDBJ whole genome shotgun (WGS) entry which is preliminary data.</text>
</comment>
<protein>
    <submittedName>
        <fullName evidence="1">Uncharacterized protein</fullName>
    </submittedName>
</protein>
<accession>T0GFQ5</accession>
<evidence type="ECO:0000313" key="2">
    <source>
        <dbReference type="Proteomes" id="UP000015454"/>
    </source>
</evidence>
<proteinExistence type="predicted"/>
<dbReference type="EMBL" id="AHMO02000008">
    <property type="protein sequence ID" value="EQA44228.1"/>
    <property type="molecule type" value="Genomic_DNA"/>
</dbReference>
<dbReference type="STRING" id="1049789.LEP1GSC050_2247"/>
<organism evidence="1 2">
    <name type="scientific">Leptospira broomii serovar Hurstbridge str. 5399</name>
    <dbReference type="NCBI Taxonomy" id="1049789"/>
    <lineage>
        <taxon>Bacteria</taxon>
        <taxon>Pseudomonadati</taxon>
        <taxon>Spirochaetota</taxon>
        <taxon>Spirochaetia</taxon>
        <taxon>Leptospirales</taxon>
        <taxon>Leptospiraceae</taxon>
        <taxon>Leptospira</taxon>
    </lineage>
</organism>
<keyword evidence="2" id="KW-1185">Reference proteome</keyword>
<reference evidence="1" key="1">
    <citation type="submission" date="2013-05" db="EMBL/GenBank/DDBJ databases">
        <authorList>
            <person name="Harkins D.M."/>
            <person name="Durkin A.S."/>
            <person name="Brinkac L.M."/>
            <person name="Haft D.H."/>
            <person name="Selengut J.D."/>
            <person name="Sanka R."/>
            <person name="DePew J."/>
            <person name="Purushe J."/>
            <person name="Hartskeerl R.A."/>
            <person name="Ahmed A."/>
            <person name="van der Linden H."/>
            <person name="Goris M.G.A."/>
            <person name="Vinetz J.M."/>
            <person name="Sutton G.G."/>
            <person name="Nierman W.C."/>
            <person name="Fouts D.E."/>
        </authorList>
    </citation>
    <scope>NUCLEOTIDE SEQUENCE [LARGE SCALE GENOMIC DNA]</scope>
    <source>
        <strain evidence="1">5399</strain>
    </source>
</reference>